<evidence type="ECO:0000313" key="3">
    <source>
        <dbReference type="Proteomes" id="UP001352852"/>
    </source>
</evidence>
<dbReference type="Proteomes" id="UP001352852">
    <property type="component" value="Unassembled WGS sequence"/>
</dbReference>
<evidence type="ECO:0000313" key="2">
    <source>
        <dbReference type="EMBL" id="MED6278614.1"/>
    </source>
</evidence>
<accession>A0ABU7DUB7</accession>
<reference evidence="2 3" key="1">
    <citation type="submission" date="2021-06" db="EMBL/GenBank/DDBJ databases">
        <authorList>
            <person name="Palmer J.M."/>
        </authorList>
    </citation>
    <scope>NUCLEOTIDE SEQUENCE [LARGE SCALE GENOMIC DNA]</scope>
    <source>
        <strain evidence="2 3">CL_MEX2019</strain>
        <tissue evidence="2">Muscle</tissue>
    </source>
</reference>
<protein>
    <submittedName>
        <fullName evidence="2">Uncharacterized protein</fullName>
    </submittedName>
</protein>
<feature type="compositionally biased region" description="Basic and acidic residues" evidence="1">
    <location>
        <begin position="81"/>
        <end position="91"/>
    </location>
</feature>
<dbReference type="EMBL" id="JAHUTJ010035799">
    <property type="protein sequence ID" value="MED6278614.1"/>
    <property type="molecule type" value="Genomic_DNA"/>
</dbReference>
<feature type="compositionally biased region" description="Polar residues" evidence="1">
    <location>
        <begin position="100"/>
        <end position="116"/>
    </location>
</feature>
<proteinExistence type="predicted"/>
<organism evidence="2 3">
    <name type="scientific">Characodon lateralis</name>
    <dbReference type="NCBI Taxonomy" id="208331"/>
    <lineage>
        <taxon>Eukaryota</taxon>
        <taxon>Metazoa</taxon>
        <taxon>Chordata</taxon>
        <taxon>Craniata</taxon>
        <taxon>Vertebrata</taxon>
        <taxon>Euteleostomi</taxon>
        <taxon>Actinopterygii</taxon>
        <taxon>Neopterygii</taxon>
        <taxon>Teleostei</taxon>
        <taxon>Neoteleostei</taxon>
        <taxon>Acanthomorphata</taxon>
        <taxon>Ovalentaria</taxon>
        <taxon>Atherinomorphae</taxon>
        <taxon>Cyprinodontiformes</taxon>
        <taxon>Goodeidae</taxon>
        <taxon>Characodon</taxon>
    </lineage>
</organism>
<keyword evidence="3" id="KW-1185">Reference proteome</keyword>
<feature type="region of interest" description="Disordered" evidence="1">
    <location>
        <begin position="75"/>
        <end position="125"/>
    </location>
</feature>
<gene>
    <name evidence="2" type="ORF">CHARACLAT_025730</name>
</gene>
<comment type="caution">
    <text evidence="2">The sequence shown here is derived from an EMBL/GenBank/DDBJ whole genome shotgun (WGS) entry which is preliminary data.</text>
</comment>
<sequence length="125" mass="14193">MSCSPKEKRPWKICILKKMEAKSKRFHVSPRFSKTGEGEKGMLGGISRFYSEAMEGELVAPEPVFSYTCEVSSSIMGRQTEPSEERRREASQSRAGLTSIGLQTKRTRLLNQTSPRRAQEHSRKI</sequence>
<evidence type="ECO:0000256" key="1">
    <source>
        <dbReference type="SAM" id="MobiDB-lite"/>
    </source>
</evidence>
<name>A0ABU7DUB7_9TELE</name>